<gene>
    <name evidence="2" type="ORF">ACFP1K_35650</name>
</gene>
<evidence type="ECO:0000313" key="3">
    <source>
        <dbReference type="Proteomes" id="UP001596137"/>
    </source>
</evidence>
<accession>A0ABW1NUZ3</accession>
<feature type="transmembrane region" description="Helical" evidence="1">
    <location>
        <begin position="134"/>
        <end position="153"/>
    </location>
</feature>
<keyword evidence="1" id="KW-0472">Membrane</keyword>
<evidence type="ECO:0000256" key="1">
    <source>
        <dbReference type="SAM" id="Phobius"/>
    </source>
</evidence>
<organism evidence="2 3">
    <name type="scientific">Sphaerisporangium aureirubrum</name>
    <dbReference type="NCBI Taxonomy" id="1544736"/>
    <lineage>
        <taxon>Bacteria</taxon>
        <taxon>Bacillati</taxon>
        <taxon>Actinomycetota</taxon>
        <taxon>Actinomycetes</taxon>
        <taxon>Streptosporangiales</taxon>
        <taxon>Streptosporangiaceae</taxon>
        <taxon>Sphaerisporangium</taxon>
    </lineage>
</organism>
<evidence type="ECO:0000313" key="2">
    <source>
        <dbReference type="EMBL" id="MFC6086549.1"/>
    </source>
</evidence>
<feature type="transmembrane region" description="Helical" evidence="1">
    <location>
        <begin position="214"/>
        <end position="233"/>
    </location>
</feature>
<dbReference type="Proteomes" id="UP001596137">
    <property type="component" value="Unassembled WGS sequence"/>
</dbReference>
<feature type="transmembrane region" description="Helical" evidence="1">
    <location>
        <begin position="187"/>
        <end position="207"/>
    </location>
</feature>
<proteinExistence type="predicted"/>
<keyword evidence="3" id="KW-1185">Reference proteome</keyword>
<reference evidence="3" key="1">
    <citation type="journal article" date="2019" name="Int. J. Syst. Evol. Microbiol.">
        <title>The Global Catalogue of Microorganisms (GCM) 10K type strain sequencing project: providing services to taxonomists for standard genome sequencing and annotation.</title>
        <authorList>
            <consortium name="The Broad Institute Genomics Platform"/>
            <consortium name="The Broad Institute Genome Sequencing Center for Infectious Disease"/>
            <person name="Wu L."/>
            <person name="Ma J."/>
        </authorList>
    </citation>
    <scope>NUCLEOTIDE SEQUENCE [LARGE SCALE GENOMIC DNA]</scope>
    <source>
        <strain evidence="3">JCM 30346</strain>
    </source>
</reference>
<feature type="transmembrane region" description="Helical" evidence="1">
    <location>
        <begin position="248"/>
        <end position="273"/>
    </location>
</feature>
<comment type="caution">
    <text evidence="2">The sequence shown here is derived from an EMBL/GenBank/DDBJ whole genome shotgun (WGS) entry which is preliminary data.</text>
</comment>
<name>A0ABW1NUZ3_9ACTN</name>
<dbReference type="RefSeq" id="WP_380761855.1">
    <property type="nucleotide sequence ID" value="NZ_JBHSRF010000092.1"/>
</dbReference>
<feature type="transmembrane region" description="Helical" evidence="1">
    <location>
        <begin position="107"/>
        <end position="127"/>
    </location>
</feature>
<dbReference type="EMBL" id="JBHSRF010000092">
    <property type="protein sequence ID" value="MFC6086549.1"/>
    <property type="molecule type" value="Genomic_DNA"/>
</dbReference>
<feature type="transmembrane region" description="Helical" evidence="1">
    <location>
        <begin position="74"/>
        <end position="95"/>
    </location>
</feature>
<sequence>MLVAAVLAAVQVLVADRFGINVWTMEWGSYSDSIDWDHAVTRSTWYPVASTLVASVITYRVCRRAPWSWLWLPPAAWLGSCLTAVPLLYGLASAVPDDGRINSSPSVVVGSAILGGAIGGAAAMVALRHREVGVGLVVYTLWVSFLEFTRPWWWERAPAFDPMLTERVLTGTGEYVVKAKIIEAGGVTAGLIGPVIVSGIVAAWAAVQRGRWRSGVVAGVAGPLLLCSVYLTIDSGMGDQDSMQLTLWYYSILAVLIGLCVSAVTATVAQITAKWVQGGSYRLRHSKSGL</sequence>
<keyword evidence="1" id="KW-1133">Transmembrane helix</keyword>
<protein>
    <submittedName>
        <fullName evidence="2">Uncharacterized protein</fullName>
    </submittedName>
</protein>
<keyword evidence="1" id="KW-0812">Transmembrane</keyword>